<dbReference type="Proteomes" id="UP000276133">
    <property type="component" value="Unassembled WGS sequence"/>
</dbReference>
<accession>A0A3M7SZ76</accession>
<dbReference type="AlphaFoldDB" id="A0A3M7SZ76"/>
<sequence>MYSLLPNLLTIFLSQKILDSDKYIDKRIIFQIKSQNLSKYSQVIFFAKKYIEYLKNDTILIVAIINCTMSGAVMYQLKEMTLLGTVVGRRHVGDADIVCSPRRVDHNY</sequence>
<evidence type="ECO:0000313" key="1">
    <source>
        <dbReference type="EMBL" id="RNA41123.1"/>
    </source>
</evidence>
<comment type="caution">
    <text evidence="1">The sequence shown here is derived from an EMBL/GenBank/DDBJ whole genome shotgun (WGS) entry which is preliminary data.</text>
</comment>
<dbReference type="EMBL" id="REGN01000556">
    <property type="protein sequence ID" value="RNA41123.1"/>
    <property type="molecule type" value="Genomic_DNA"/>
</dbReference>
<gene>
    <name evidence="1" type="ORF">BpHYR1_048392</name>
</gene>
<name>A0A3M7SZ76_BRAPC</name>
<evidence type="ECO:0000313" key="2">
    <source>
        <dbReference type="Proteomes" id="UP000276133"/>
    </source>
</evidence>
<organism evidence="1 2">
    <name type="scientific">Brachionus plicatilis</name>
    <name type="common">Marine rotifer</name>
    <name type="synonym">Brachionus muelleri</name>
    <dbReference type="NCBI Taxonomy" id="10195"/>
    <lineage>
        <taxon>Eukaryota</taxon>
        <taxon>Metazoa</taxon>
        <taxon>Spiralia</taxon>
        <taxon>Gnathifera</taxon>
        <taxon>Rotifera</taxon>
        <taxon>Eurotatoria</taxon>
        <taxon>Monogononta</taxon>
        <taxon>Pseudotrocha</taxon>
        <taxon>Ploima</taxon>
        <taxon>Brachionidae</taxon>
        <taxon>Brachionus</taxon>
    </lineage>
</organism>
<reference evidence="1 2" key="1">
    <citation type="journal article" date="2018" name="Sci. Rep.">
        <title>Genomic signatures of local adaptation to the degree of environmental predictability in rotifers.</title>
        <authorList>
            <person name="Franch-Gras L."/>
            <person name="Hahn C."/>
            <person name="Garcia-Roger E.M."/>
            <person name="Carmona M.J."/>
            <person name="Serra M."/>
            <person name="Gomez A."/>
        </authorList>
    </citation>
    <scope>NUCLEOTIDE SEQUENCE [LARGE SCALE GENOMIC DNA]</scope>
    <source>
        <strain evidence="1">HYR1</strain>
    </source>
</reference>
<proteinExistence type="predicted"/>
<protein>
    <submittedName>
        <fullName evidence="1">Uncharacterized protein</fullName>
    </submittedName>
</protein>
<keyword evidence="2" id="KW-1185">Reference proteome</keyword>